<evidence type="ECO:0000256" key="1">
    <source>
        <dbReference type="SAM" id="MobiDB-lite"/>
    </source>
</evidence>
<feature type="region of interest" description="Disordered" evidence="1">
    <location>
        <begin position="190"/>
        <end position="219"/>
    </location>
</feature>
<dbReference type="PANTHER" id="PTHR45691:SF6">
    <property type="entry name" value="PROTEIN DIAPHANOUS"/>
    <property type="match status" value="1"/>
</dbReference>
<dbReference type="GO" id="GO:0030041">
    <property type="term" value="P:actin filament polymerization"/>
    <property type="evidence" value="ECO:0007669"/>
    <property type="project" value="TreeGrafter"/>
</dbReference>
<organism evidence="3 4">
    <name type="scientific">Chlamydomonas schloesseri</name>
    <dbReference type="NCBI Taxonomy" id="2026947"/>
    <lineage>
        <taxon>Eukaryota</taxon>
        <taxon>Viridiplantae</taxon>
        <taxon>Chlorophyta</taxon>
        <taxon>core chlorophytes</taxon>
        <taxon>Chlorophyceae</taxon>
        <taxon>CS clade</taxon>
        <taxon>Chlamydomonadales</taxon>
        <taxon>Chlamydomonadaceae</taxon>
        <taxon>Chlamydomonas</taxon>
    </lineage>
</organism>
<sequence>MSESLKRSADEAGVYVKEEDHGDRDYKHARIPDRFESCDPRLRDRIDRLVSGGLVRADDVDDKCLDLLRSLTVDDGISVIDQFERAVQNGGVKNKSAYLAGVATRHKHFGHGPKLAKEVQHRLESLYRSGKMRDTVFDGKVLEAINDLDVGLALRVIDTFEAKDLEDARNLNALFMATIKITKEQIARERSYGMPPPPHGYREPPPPHHHHHMPPPPYGMPPPPHYGSPPPPYGAPPPPPYSAPPPPYGAPPPYPPPMHAPPPPPHAAPPPRRHYGPEQSAAGVRIDELHNLSVHAPFVPPQVALSLQRAWDSGNRLVSLLDDGSWKALAELEPHFGLQVVTEVVEAMNNQQIRNCNAFLISVAKKFLTGAVSPSAPGGGGGYGGGGYGGGGGGYGGGGGGYGGGGGGYGGGPGGPGGHQKGVPALNKLQGVLAQRAQDLLTQHAGVLRDSHFDEVVVSQLQRLPEHEALEVLAEIGRHELVGVKNVPAYIMGIINRYKRGGARPGY</sequence>
<dbReference type="PANTHER" id="PTHR45691">
    <property type="entry name" value="PROTEIN DIAPHANOUS"/>
    <property type="match status" value="1"/>
</dbReference>
<feature type="region of interest" description="Disordered" evidence="1">
    <location>
        <begin position="255"/>
        <end position="279"/>
    </location>
</feature>
<dbReference type="GO" id="GO:0005884">
    <property type="term" value="C:actin filament"/>
    <property type="evidence" value="ECO:0007669"/>
    <property type="project" value="TreeGrafter"/>
</dbReference>
<dbReference type="AlphaFoldDB" id="A0A836B6K6"/>
<evidence type="ECO:0000313" key="3">
    <source>
        <dbReference type="EMBL" id="KAG2448794.1"/>
    </source>
</evidence>
<proteinExistence type="predicted"/>
<dbReference type="Pfam" id="PF18360">
    <property type="entry name" value="hnRNP_Q_AcD"/>
    <property type="match status" value="4"/>
</dbReference>
<feature type="region of interest" description="Disordered" evidence="1">
    <location>
        <begin position="1"/>
        <end position="23"/>
    </location>
</feature>
<evidence type="ECO:0000259" key="2">
    <source>
        <dbReference type="Pfam" id="PF18360"/>
    </source>
</evidence>
<feature type="domain" description="Heterogeneous nuclear ribonucleoprotein Q acidic" evidence="2">
    <location>
        <begin position="40"/>
        <end position="105"/>
    </location>
</feature>
<dbReference type="InterPro" id="IPR051412">
    <property type="entry name" value="Formin_Homology_Diaphanous_sf"/>
</dbReference>
<gene>
    <name evidence="3" type="ORF">HYH02_006145</name>
</gene>
<keyword evidence="4" id="KW-1185">Reference proteome</keyword>
<dbReference type="Proteomes" id="UP000613740">
    <property type="component" value="Unassembled WGS sequence"/>
</dbReference>
<protein>
    <recommendedName>
        <fullName evidence="2">Heterogeneous nuclear ribonucleoprotein Q acidic domain-containing protein</fullName>
    </recommendedName>
</protein>
<name>A0A836B6K6_9CHLO</name>
<dbReference type="InterPro" id="IPR041337">
    <property type="entry name" value="hnRNP_Q_AcD"/>
</dbReference>
<reference evidence="3" key="1">
    <citation type="journal article" date="2020" name="bioRxiv">
        <title>Comparative genomics of Chlamydomonas.</title>
        <authorList>
            <person name="Craig R.J."/>
            <person name="Hasan A.R."/>
            <person name="Ness R.W."/>
            <person name="Keightley P.D."/>
        </authorList>
    </citation>
    <scope>NUCLEOTIDE SEQUENCE</scope>
    <source>
        <strain evidence="3">CCAP 11/173</strain>
    </source>
</reference>
<comment type="caution">
    <text evidence="3">The sequence shown here is derived from an EMBL/GenBank/DDBJ whole genome shotgun (WGS) entry which is preliminary data.</text>
</comment>
<evidence type="ECO:0000313" key="4">
    <source>
        <dbReference type="Proteomes" id="UP000613740"/>
    </source>
</evidence>
<feature type="domain" description="Heterogeneous nuclear ribonucleoprotein Q acidic" evidence="2">
    <location>
        <begin position="300"/>
        <end position="367"/>
    </location>
</feature>
<feature type="domain" description="Heterogeneous nuclear ribonucleoprotein Q acidic" evidence="2">
    <location>
        <begin position="115"/>
        <end position="180"/>
    </location>
</feature>
<dbReference type="EMBL" id="JAEHOD010000016">
    <property type="protein sequence ID" value="KAG2448794.1"/>
    <property type="molecule type" value="Genomic_DNA"/>
</dbReference>
<dbReference type="CDD" id="cd21039">
    <property type="entry name" value="NURR"/>
    <property type="match status" value="3"/>
</dbReference>
<feature type="compositionally biased region" description="Pro residues" evidence="1">
    <location>
        <begin position="255"/>
        <end position="270"/>
    </location>
</feature>
<accession>A0A836B6K6</accession>
<dbReference type="OrthoDB" id="3800936at2759"/>
<feature type="domain" description="Heterogeneous nuclear ribonucleoprotein Q acidic" evidence="2">
    <location>
        <begin position="444"/>
        <end position="499"/>
    </location>
</feature>